<dbReference type="PANTHER" id="PTHR31434">
    <property type="entry name" value="S PHASE CYCLIN A-ASSOCIATED PROTEIN IN THE ENDOPLASMIC RETICULUM"/>
    <property type="match status" value="1"/>
</dbReference>
<reference evidence="3 4" key="1">
    <citation type="submission" date="2017-06" db="EMBL/GenBank/DDBJ databases">
        <title>A platform for efficient transgenesis in Macrostomum lignano, a flatworm model organism for stem cell research.</title>
        <authorList>
            <person name="Berezikov E."/>
        </authorList>
    </citation>
    <scope>NUCLEOTIDE SEQUENCE [LARGE SCALE GENOMIC DNA]</scope>
    <source>
        <strain evidence="3">DV1</strain>
        <tissue evidence="3">Whole organism</tissue>
    </source>
</reference>
<feature type="region of interest" description="Disordered" evidence="1">
    <location>
        <begin position="1019"/>
        <end position="1041"/>
    </location>
</feature>
<keyword evidence="4" id="KW-1185">Reference proteome</keyword>
<dbReference type="Pfam" id="PF16501">
    <property type="entry name" value="SCAPER_N"/>
    <property type="match status" value="1"/>
</dbReference>
<name>A0A267DF15_9PLAT</name>
<dbReference type="Proteomes" id="UP000215902">
    <property type="component" value="Unassembled WGS sequence"/>
</dbReference>
<organism evidence="3 4">
    <name type="scientific">Macrostomum lignano</name>
    <dbReference type="NCBI Taxonomy" id="282301"/>
    <lineage>
        <taxon>Eukaryota</taxon>
        <taxon>Metazoa</taxon>
        <taxon>Spiralia</taxon>
        <taxon>Lophotrochozoa</taxon>
        <taxon>Platyhelminthes</taxon>
        <taxon>Rhabditophora</taxon>
        <taxon>Macrostomorpha</taxon>
        <taxon>Macrostomida</taxon>
        <taxon>Macrostomidae</taxon>
        <taxon>Macrostomum</taxon>
    </lineage>
</organism>
<feature type="region of interest" description="Disordered" evidence="1">
    <location>
        <begin position="760"/>
        <end position="790"/>
    </location>
</feature>
<feature type="region of interest" description="Disordered" evidence="1">
    <location>
        <begin position="1"/>
        <end position="83"/>
    </location>
</feature>
<feature type="domain" description="S phase cyclin A-associated protein in the endoplasmic reticulum N-terminal" evidence="2">
    <location>
        <begin position="157"/>
        <end position="246"/>
    </location>
</feature>
<proteinExistence type="predicted"/>
<accession>A0A267DF15</accession>
<feature type="compositionally biased region" description="Low complexity" evidence="1">
    <location>
        <begin position="278"/>
        <end position="293"/>
    </location>
</feature>
<evidence type="ECO:0000256" key="1">
    <source>
        <dbReference type="SAM" id="MobiDB-lite"/>
    </source>
</evidence>
<feature type="compositionally biased region" description="Low complexity" evidence="1">
    <location>
        <begin position="1"/>
        <end position="65"/>
    </location>
</feature>
<dbReference type="STRING" id="282301.A0A267DF15"/>
<feature type="compositionally biased region" description="Low complexity" evidence="1">
    <location>
        <begin position="415"/>
        <end position="428"/>
    </location>
</feature>
<feature type="compositionally biased region" description="Polar residues" evidence="1">
    <location>
        <begin position="71"/>
        <end position="83"/>
    </location>
</feature>
<feature type="region of interest" description="Disordered" evidence="1">
    <location>
        <begin position="253"/>
        <end position="295"/>
    </location>
</feature>
<dbReference type="PANTHER" id="PTHR31434:SF2">
    <property type="entry name" value="S PHASE CYCLIN A-ASSOCIATED PROTEIN IN THE ENDOPLASMIC RETICULUM"/>
    <property type="match status" value="1"/>
</dbReference>
<feature type="region of interest" description="Disordered" evidence="1">
    <location>
        <begin position="945"/>
        <end position="971"/>
    </location>
</feature>
<protein>
    <recommendedName>
        <fullName evidence="2">S phase cyclin A-associated protein in the endoplasmic reticulum N-terminal domain-containing protein</fullName>
    </recommendedName>
</protein>
<gene>
    <name evidence="3" type="ORF">BOX15_Mlig011986g3</name>
</gene>
<evidence type="ECO:0000313" key="3">
    <source>
        <dbReference type="EMBL" id="PAA47149.1"/>
    </source>
</evidence>
<sequence>AHASAMSSKSHSQQQKFQQQRNRTRLNRNNNSAATAAKSEASSTSAAASKSASKTVSVSSASTAALAGTDSAVTNGSSEAGVVNSNSFDKLKQAVMEEGANARNLLKFNVPVEDASAASTASKQSSRRPSAASTAASHQHQPGSSSGHRKKSSTPVRAPDLRERYWALLLENLKRTIDEIYSTCEADQSEAECREVHIILEHCCRDFAALVEKIRLFSEDGAAERIGGAPIAWEERKTSPCKPIMKQVLERSLNAGSSRVRSPVTANSSVTGGGHLASSSNTNNNNNNSNSSSWADKVRASLQQQQLLLEAGAAVVAVANAASGSSSTKLSSSSTSSAVAAAVVANSAKNASAATVIAHPSASVAAASPASVSDGGWAVVRRGRRGGGGGSSGKTTSVAVEATPTPTADTGSPEDVAASADVDAQSDATTVPEKVDIVKPALGDVESGETRTDESNNETTLLAAGPTNSSRTVEEFDSDDLADAGTGSEVDDESTGDIEQLERQLDAMERDQAELETALNHEELVNLVDYTRPMTWDELVAQNTRLQQTTVPWELMAALQEEEDADEETFGERARTPGRCAHIHDKLSARKRGDADADKLAEKQVKARETRERLFEERVERVRDLTKRIDEVKQERQQLLDERRCLLEQRMSRAEAKRNAALEEKIRKAHDEETKGREIQFIQSLGAEQRLADIAAKHAESEQRLAEKEKVRRRRSEINAKREAAAEIRRKNIEDSRLARLASQQERRACKEREIAEKREAAAAERARNRTEREEKRQQLHSQLEEEHARSINQLKDRIERRQADTQRRHAEQLREISRRAFDLSILRHSSARDESPSAPPARPYPRAQFCSACCTLIRSEVELKAHLRSRAHLLCLGGSDQDADAYNLAHIIEAPILTDQSVKIGAGAAGGGSGDGADSSTVVDSILMEARERAKSMRKKARRLRQKFSAKSREFQQQLQQQQKSSNSQPKWLREIRRLLTLSAGPTVGASSNSNSNSASWVPSRAAALDRALNEGLRSASQQLKQQQQTQTASTSASLSWSEIEGSGTLAQLLEQRLPDRSLALCQQLLCAQLARSPQCAKYLLMSGRAPALLDLLGKLPDNLVPVLTQLFHQLPRANLTEKPTVSGLGPQDLLAYLLCSGAMDSLAGLLQAASGAKPQSPQQLSGALGMMRALLEAGLHDTELLTQLTQALIPLLYSLLLQPPVGSSPDWGLVGPAIRLLRSLLLAGGRHLVANCCLSDDVLCLELRHIAASVLRSPEACPQPESLLHPLLDCLATVASLGGPDGQACAQSGPSPTVLQLLARLPFRYFSEPSLRRLLFPAVIACTLHNLPHLNILAEDLSPRMIVAFLDSIATASGADDGQQMTVDESARVLQLTVPQSQIGEIRQFYSDFLCAPAAAGATASSDSGSAGTAAEITAGVPVLANG</sequence>
<feature type="compositionally biased region" description="Low complexity" evidence="1">
    <location>
        <begin position="957"/>
        <end position="970"/>
    </location>
</feature>
<dbReference type="EMBL" id="NIVC01004555">
    <property type="protein sequence ID" value="PAA47149.1"/>
    <property type="molecule type" value="Genomic_DNA"/>
</dbReference>
<feature type="region of interest" description="Disordered" evidence="1">
    <location>
        <begin position="117"/>
        <end position="157"/>
    </location>
</feature>
<comment type="caution">
    <text evidence="3">The sequence shown here is derived from an EMBL/GenBank/DDBJ whole genome shotgun (WGS) entry which is preliminary data.</text>
</comment>
<dbReference type="InterPro" id="IPR032446">
    <property type="entry name" value="SCAPER_N"/>
</dbReference>
<feature type="compositionally biased region" description="Low complexity" evidence="1">
    <location>
        <begin position="117"/>
        <end position="146"/>
    </location>
</feature>
<feature type="compositionally biased region" description="Polar residues" evidence="1">
    <location>
        <begin position="254"/>
        <end position="270"/>
    </location>
</feature>
<evidence type="ECO:0000259" key="2">
    <source>
        <dbReference type="Pfam" id="PF16501"/>
    </source>
</evidence>
<dbReference type="OrthoDB" id="71500at2759"/>
<feature type="non-terminal residue" evidence="3">
    <location>
        <position position="1"/>
    </location>
</feature>
<feature type="region of interest" description="Disordered" evidence="1">
    <location>
        <begin position="403"/>
        <end position="497"/>
    </location>
</feature>
<feature type="region of interest" description="Disordered" evidence="1">
    <location>
        <begin position="700"/>
        <end position="723"/>
    </location>
</feature>
<evidence type="ECO:0000313" key="4">
    <source>
        <dbReference type="Proteomes" id="UP000215902"/>
    </source>
</evidence>